<organism evidence="3 4">
    <name type="scientific">Catenaria anguillulae PL171</name>
    <dbReference type="NCBI Taxonomy" id="765915"/>
    <lineage>
        <taxon>Eukaryota</taxon>
        <taxon>Fungi</taxon>
        <taxon>Fungi incertae sedis</taxon>
        <taxon>Blastocladiomycota</taxon>
        <taxon>Blastocladiomycetes</taxon>
        <taxon>Blastocladiales</taxon>
        <taxon>Catenariaceae</taxon>
        <taxon>Catenaria</taxon>
    </lineage>
</organism>
<dbReference type="Gene3D" id="2.30.30.100">
    <property type="match status" value="1"/>
</dbReference>
<evidence type="ECO:0000256" key="1">
    <source>
        <dbReference type="SAM" id="MobiDB-lite"/>
    </source>
</evidence>
<sequence length="518" mass="55045">MTSTARPSTTASKATSSTSTSTSTATPDPDSFVGSTVRVVMTSGIVATGTVAHVNPGSSSAALTLHNVSASFNGSTTVVAAVDIPGATIKDLTIIKAAAAVAIAAAASSQPPLRSSPADPTPPAATPFIDPAILSFTPVAAIPPPPIPSILQRHAPVSSPNASAHPAPTRQFTIPTPTSSTNGSHRPRPPIETCEEDGSTSSSSSSSSSSNNDAHARRLRISASNGSGAAKHQHHNGHAMSPKQSSSQLNHTNNNNNNKNNKHKRNHHSQYRNGPRSQQQHQHHQQQQDTWDLGDVSDYHAHEFDFQAGLRRFDKQSVFDEIRKTDTVAPEDRLVSINRRAPPTIAKLKHTEMVLDPTTSPSPSPSPSSSSTRRRPSLASAGAAALTLPLAAPSAPSARLRTLFGVPLPSATPLQTLDALRICGLPDLVLTENAGRSIAMMVLQALGGNRRFATCNLNGPPHVVLLCGRNRAGDMTRVAGRHLRTRGVVCSVVQVGKHQERHMCMRLRWKCPQRWRWI</sequence>
<dbReference type="EMBL" id="MCFL01000003">
    <property type="protein sequence ID" value="ORZ40355.1"/>
    <property type="molecule type" value="Genomic_DNA"/>
</dbReference>
<dbReference type="PANTHER" id="PTHR13612">
    <property type="entry name" value="ENHANCER OF MRNA-DECAPPING PROTEIN 3"/>
    <property type="match status" value="1"/>
</dbReference>
<accession>A0A1Y2I0H7</accession>
<evidence type="ECO:0000313" key="3">
    <source>
        <dbReference type="EMBL" id="ORZ40355.1"/>
    </source>
</evidence>
<name>A0A1Y2I0H7_9FUNG</name>
<dbReference type="STRING" id="765915.A0A1Y2I0H7"/>
<dbReference type="PROSITE" id="PS51385">
    <property type="entry name" value="YJEF_N"/>
    <property type="match status" value="1"/>
</dbReference>
<dbReference type="Gene3D" id="3.40.50.10260">
    <property type="entry name" value="YjeF N-terminal domain"/>
    <property type="match status" value="1"/>
</dbReference>
<keyword evidence="4" id="KW-1185">Reference proteome</keyword>
<dbReference type="InterPro" id="IPR036652">
    <property type="entry name" value="YjeF_N_dom_sf"/>
</dbReference>
<dbReference type="GO" id="GO:0000932">
    <property type="term" value="C:P-body"/>
    <property type="evidence" value="ECO:0007669"/>
    <property type="project" value="TreeGrafter"/>
</dbReference>
<feature type="compositionally biased region" description="Low complexity" evidence="1">
    <location>
        <begin position="1"/>
        <end position="26"/>
    </location>
</feature>
<comment type="caution">
    <text evidence="3">The sequence shown here is derived from an EMBL/GenBank/DDBJ whole genome shotgun (WGS) entry which is preliminary data.</text>
</comment>
<dbReference type="PANTHER" id="PTHR13612:SF0">
    <property type="entry name" value="ENHANCER OF MRNA-DECAPPING PROTEIN 3"/>
    <property type="match status" value="1"/>
</dbReference>
<dbReference type="SMART" id="SM01199">
    <property type="entry name" value="FDF"/>
    <property type="match status" value="1"/>
</dbReference>
<dbReference type="GO" id="GO:0031087">
    <property type="term" value="P:deadenylation-independent decapping of nuclear-transcribed mRNA"/>
    <property type="evidence" value="ECO:0007669"/>
    <property type="project" value="TreeGrafter"/>
</dbReference>
<evidence type="ECO:0000259" key="2">
    <source>
        <dbReference type="PROSITE" id="PS51385"/>
    </source>
</evidence>
<dbReference type="Pfam" id="PF03853">
    <property type="entry name" value="YjeF_N"/>
    <property type="match status" value="1"/>
</dbReference>
<feature type="compositionally biased region" description="Low complexity" evidence="1">
    <location>
        <begin position="199"/>
        <end position="210"/>
    </location>
</feature>
<feature type="compositionally biased region" description="Low complexity" evidence="1">
    <location>
        <begin position="367"/>
        <end position="379"/>
    </location>
</feature>
<feature type="domain" description="YjeF N-terminal" evidence="2">
    <location>
        <begin position="414"/>
        <end position="518"/>
    </location>
</feature>
<protein>
    <recommendedName>
        <fullName evidence="2">YjeF N-terminal domain-containing protein</fullName>
    </recommendedName>
</protein>
<feature type="compositionally biased region" description="Low complexity" evidence="1">
    <location>
        <begin position="250"/>
        <end position="259"/>
    </location>
</feature>
<feature type="region of interest" description="Disordered" evidence="1">
    <location>
        <begin position="1"/>
        <end position="33"/>
    </location>
</feature>
<dbReference type="Pfam" id="PF09532">
    <property type="entry name" value="FDF"/>
    <property type="match status" value="1"/>
</dbReference>
<dbReference type="InterPro" id="IPR004443">
    <property type="entry name" value="YjeF_N_dom"/>
</dbReference>
<dbReference type="InterPro" id="IPR019050">
    <property type="entry name" value="FDF_dom"/>
</dbReference>
<feature type="region of interest" description="Disordered" evidence="1">
    <location>
        <begin position="340"/>
        <end position="379"/>
    </location>
</feature>
<feature type="compositionally biased region" description="Polar residues" evidence="1">
    <location>
        <begin position="170"/>
        <end position="184"/>
    </location>
</feature>
<evidence type="ECO:0000313" key="4">
    <source>
        <dbReference type="Proteomes" id="UP000193411"/>
    </source>
</evidence>
<feature type="region of interest" description="Disordered" evidence="1">
    <location>
        <begin position="151"/>
        <end position="290"/>
    </location>
</feature>
<reference evidence="3 4" key="1">
    <citation type="submission" date="2016-07" db="EMBL/GenBank/DDBJ databases">
        <title>Pervasive Adenine N6-methylation of Active Genes in Fungi.</title>
        <authorList>
            <consortium name="DOE Joint Genome Institute"/>
            <person name="Mondo S.J."/>
            <person name="Dannebaum R.O."/>
            <person name="Kuo R.C."/>
            <person name="Labutti K."/>
            <person name="Haridas S."/>
            <person name="Kuo A."/>
            <person name="Salamov A."/>
            <person name="Ahrendt S.R."/>
            <person name="Lipzen A."/>
            <person name="Sullivan W."/>
            <person name="Andreopoulos W.B."/>
            <person name="Clum A."/>
            <person name="Lindquist E."/>
            <person name="Daum C."/>
            <person name="Ramamoorthy G.K."/>
            <person name="Gryganskyi A."/>
            <person name="Culley D."/>
            <person name="Magnuson J.K."/>
            <person name="James T.Y."/>
            <person name="O'Malley M.A."/>
            <person name="Stajich J.E."/>
            <person name="Spatafora J.W."/>
            <person name="Visel A."/>
            <person name="Grigoriev I.V."/>
        </authorList>
    </citation>
    <scope>NUCLEOTIDE SEQUENCE [LARGE SCALE GENOMIC DNA]</scope>
    <source>
        <strain evidence="3 4">PL171</strain>
    </source>
</reference>
<dbReference type="SUPFAM" id="SSF64153">
    <property type="entry name" value="YjeF N-terminal domain-like"/>
    <property type="match status" value="1"/>
</dbReference>
<dbReference type="GO" id="GO:0033962">
    <property type="term" value="P:P-body assembly"/>
    <property type="evidence" value="ECO:0007669"/>
    <property type="project" value="TreeGrafter"/>
</dbReference>
<proteinExistence type="predicted"/>
<dbReference type="Proteomes" id="UP000193411">
    <property type="component" value="Unassembled WGS sequence"/>
</dbReference>
<feature type="compositionally biased region" description="Basic residues" evidence="1">
    <location>
        <begin position="260"/>
        <end position="270"/>
    </location>
</feature>
<dbReference type="OrthoDB" id="10030313at2759"/>
<gene>
    <name evidence="3" type="ORF">BCR44DRAFT_1173125</name>
</gene>
<dbReference type="AlphaFoldDB" id="A0A1Y2I0H7"/>
<dbReference type="GO" id="GO:0003729">
    <property type="term" value="F:mRNA binding"/>
    <property type="evidence" value="ECO:0007669"/>
    <property type="project" value="TreeGrafter"/>
</dbReference>